<keyword evidence="12" id="KW-1185">Reference proteome</keyword>
<evidence type="ECO:0000256" key="6">
    <source>
        <dbReference type="ARBA" id="ARBA00022525"/>
    </source>
</evidence>
<evidence type="ECO:0000313" key="12">
    <source>
        <dbReference type="Proteomes" id="UP001343600"/>
    </source>
</evidence>
<evidence type="ECO:0000256" key="9">
    <source>
        <dbReference type="ARBA" id="ARBA00023239"/>
    </source>
</evidence>
<organism evidence="11 12">
    <name type="scientific">Pseudomonas viridiflava</name>
    <name type="common">Phytomonas viridiflava</name>
    <dbReference type="NCBI Taxonomy" id="33069"/>
    <lineage>
        <taxon>Bacteria</taxon>
        <taxon>Pseudomonadati</taxon>
        <taxon>Pseudomonadota</taxon>
        <taxon>Gammaproteobacteria</taxon>
        <taxon>Pseudomonadales</taxon>
        <taxon>Pseudomonadaceae</taxon>
        <taxon>Pseudomonas</taxon>
    </lineage>
</organism>
<dbReference type="InterPro" id="IPR011050">
    <property type="entry name" value="Pectin_lyase_fold/virulence"/>
</dbReference>
<dbReference type="Proteomes" id="UP001343600">
    <property type="component" value="Unassembled WGS sequence"/>
</dbReference>
<evidence type="ECO:0000256" key="10">
    <source>
        <dbReference type="SAM" id="MobiDB-lite"/>
    </source>
</evidence>
<feature type="compositionally biased region" description="Gly residues" evidence="10">
    <location>
        <begin position="246"/>
        <end position="320"/>
    </location>
</feature>
<evidence type="ECO:0000256" key="8">
    <source>
        <dbReference type="ARBA" id="ARBA00022837"/>
    </source>
</evidence>
<feature type="compositionally biased region" description="Low complexity" evidence="10">
    <location>
        <begin position="321"/>
        <end position="335"/>
    </location>
</feature>
<evidence type="ECO:0000256" key="1">
    <source>
        <dbReference type="ARBA" id="ARBA00000695"/>
    </source>
</evidence>
<dbReference type="PANTHER" id="PTHR33407">
    <property type="entry name" value="PECTATE LYASE F-RELATED"/>
    <property type="match status" value="1"/>
</dbReference>
<comment type="subcellular location">
    <subcellularLocation>
        <location evidence="3">Secreted</location>
    </subcellularLocation>
</comment>
<dbReference type="GO" id="GO:0030570">
    <property type="term" value="F:pectate lyase activity"/>
    <property type="evidence" value="ECO:0007669"/>
    <property type="project" value="UniProtKB-EC"/>
</dbReference>
<keyword evidence="8" id="KW-0106">Calcium</keyword>
<name>A0ABU7NCV7_PSEVI</name>
<feature type="compositionally biased region" description="Low complexity" evidence="10">
    <location>
        <begin position="75"/>
        <end position="103"/>
    </location>
</feature>
<comment type="similarity">
    <text evidence="4">Belongs to the polysaccharide lyase 3 family.</text>
</comment>
<keyword evidence="6" id="KW-0964">Secreted</keyword>
<keyword evidence="7" id="KW-0732">Signal</keyword>
<dbReference type="Gene3D" id="2.160.20.10">
    <property type="entry name" value="Single-stranded right-handed beta-helix, Pectin lyase-like"/>
    <property type="match status" value="1"/>
</dbReference>
<dbReference type="EC" id="4.2.2.2" evidence="5"/>
<feature type="compositionally biased region" description="Gly residues" evidence="10">
    <location>
        <begin position="139"/>
        <end position="159"/>
    </location>
</feature>
<comment type="catalytic activity">
    <reaction evidence="1">
        <text>Eliminative cleavage of (1-&gt;4)-alpha-D-galacturonan to give oligosaccharides with 4-deoxy-alpha-D-galact-4-enuronosyl groups at their non-reducing ends.</text>
        <dbReference type="EC" id="4.2.2.2"/>
    </reaction>
</comment>
<evidence type="ECO:0000256" key="5">
    <source>
        <dbReference type="ARBA" id="ARBA00012272"/>
    </source>
</evidence>
<comment type="cofactor">
    <cofactor evidence="2">
        <name>Ca(2+)</name>
        <dbReference type="ChEBI" id="CHEBI:29108"/>
    </cofactor>
</comment>
<evidence type="ECO:0000256" key="7">
    <source>
        <dbReference type="ARBA" id="ARBA00022729"/>
    </source>
</evidence>
<feature type="compositionally biased region" description="Low complexity" evidence="10">
    <location>
        <begin position="160"/>
        <end position="170"/>
    </location>
</feature>
<dbReference type="RefSeq" id="WP_330512925.1">
    <property type="nucleotide sequence ID" value="NZ_JAZEIH010000012.1"/>
</dbReference>
<dbReference type="Pfam" id="PF03211">
    <property type="entry name" value="Pectate_lyase"/>
    <property type="match status" value="1"/>
</dbReference>
<feature type="compositionally biased region" description="Gly residues" evidence="10">
    <location>
        <begin position="171"/>
        <end position="184"/>
    </location>
</feature>
<keyword evidence="9 11" id="KW-0456">Lyase</keyword>
<dbReference type="InterPro" id="IPR004898">
    <property type="entry name" value="Pectate_lyase_PlyH/PlyE-like"/>
</dbReference>
<evidence type="ECO:0000256" key="2">
    <source>
        <dbReference type="ARBA" id="ARBA00001913"/>
    </source>
</evidence>
<feature type="region of interest" description="Disordered" evidence="10">
    <location>
        <begin position="236"/>
        <end position="355"/>
    </location>
</feature>
<dbReference type="PANTHER" id="PTHR33407:SF9">
    <property type="entry name" value="PECTATE LYASE F-RELATED"/>
    <property type="match status" value="1"/>
</dbReference>
<evidence type="ECO:0000256" key="4">
    <source>
        <dbReference type="ARBA" id="ARBA00006463"/>
    </source>
</evidence>
<dbReference type="EMBL" id="JAZEIP010000051">
    <property type="protein sequence ID" value="MEE4042765.1"/>
    <property type="molecule type" value="Genomic_DNA"/>
</dbReference>
<feature type="compositionally biased region" description="Gly residues" evidence="10">
    <location>
        <begin position="61"/>
        <end position="74"/>
    </location>
</feature>
<accession>A0ABU7NCV7</accession>
<proteinExistence type="inferred from homology"/>
<feature type="region of interest" description="Disordered" evidence="10">
    <location>
        <begin position="61"/>
        <end position="112"/>
    </location>
</feature>
<sequence>MSDLTSLSGSMGNLSSLPGVGGTSMGIGASLTGAGQGVQGGQSALQELAGMLAEMLLGSGSGSGSGSGAGGGQSAGKSAQGGQSDLDSLLQSLQGNGQNGDSQTKGSSTAGGGEKELLTQVLMALFEKILGGSDSSSGAGNGSGGGSGGASGIGGGGTGASKDAGALGQSQGLGGTQGAAGGSGTEDLVNSLMQKLGGGSLDNSIQPTADGGGEVSQNGKLKELLEMIAQFMDSHPEAFSQPSDGAGKGGGGSVAPTGTGGGGGAPSVGGGGGSPSVGGGGGGGGTPSIGGGGGGGGGGTPSIGGGGGTPAPTPGAGGGTPTPTGPTGTPSPTGPTGTGTSGSATPVSFPTASSNPTVINETIKVGPGETFDGGGKTFTAGKALGDGGQGEGQKPMFELAEGATLKNVVLGENAADGVHVRAASEKAVNVDNVHWTNVGEDALTVKGEGGAKVTNLNITNSSAQGANDKVFQLNADANVNVDNFKVKDFGTFMRTNGGQQGDWNLDLKNISAENGKFSFVKSDSEGLNLSTSGIDLKNVENAYSKLPGSTNHKEA</sequence>
<evidence type="ECO:0000256" key="3">
    <source>
        <dbReference type="ARBA" id="ARBA00004613"/>
    </source>
</evidence>
<evidence type="ECO:0000313" key="11">
    <source>
        <dbReference type="EMBL" id="MEE4042765.1"/>
    </source>
</evidence>
<comment type="caution">
    <text evidence="11">The sequence shown here is derived from an EMBL/GenBank/DDBJ whole genome shotgun (WGS) entry which is preliminary data.</text>
</comment>
<gene>
    <name evidence="11" type="ORF">V2I87_21960</name>
</gene>
<dbReference type="SUPFAM" id="SSF51126">
    <property type="entry name" value="Pectin lyase-like"/>
    <property type="match status" value="1"/>
</dbReference>
<feature type="region of interest" description="Disordered" evidence="10">
    <location>
        <begin position="134"/>
        <end position="186"/>
    </location>
</feature>
<dbReference type="InterPro" id="IPR012334">
    <property type="entry name" value="Pectin_lyas_fold"/>
</dbReference>
<reference evidence="11 12" key="1">
    <citation type="submission" date="2024-01" db="EMBL/GenBank/DDBJ databases">
        <title>Characterization of Pseudomonas viridiflava in Georgia, USA.</title>
        <authorList>
            <person name="Zhao M."/>
            <person name="Dutta B."/>
        </authorList>
    </citation>
    <scope>NUCLEOTIDE SEQUENCE [LARGE SCALE GENOMIC DNA]</scope>
    <source>
        <strain evidence="11 12">21GA0539</strain>
    </source>
</reference>
<protein>
    <recommendedName>
        <fullName evidence="5">pectate lyase</fullName>
        <ecNumber evidence="5">4.2.2.2</ecNumber>
    </recommendedName>
</protein>